<keyword evidence="3" id="KW-1185">Reference proteome</keyword>
<organism evidence="2 3">
    <name type="scientific">Frigidibacter mobilis</name>
    <dbReference type="NCBI Taxonomy" id="1335048"/>
    <lineage>
        <taxon>Bacteria</taxon>
        <taxon>Pseudomonadati</taxon>
        <taxon>Pseudomonadota</taxon>
        <taxon>Alphaproteobacteria</taxon>
        <taxon>Rhodobacterales</taxon>
        <taxon>Paracoccaceae</taxon>
        <taxon>Frigidibacter</taxon>
    </lineage>
</organism>
<dbReference type="STRING" id="1335048.AKL17_0939"/>
<dbReference type="KEGG" id="daa:AKL17_0939"/>
<keyword evidence="2" id="KW-0378">Hydrolase</keyword>
<name>A0A159Z274_9RHOB</name>
<evidence type="ECO:0000313" key="3">
    <source>
        <dbReference type="Proteomes" id="UP000076128"/>
    </source>
</evidence>
<protein>
    <submittedName>
        <fullName evidence="2">Alpha/beta fold family hydrolase</fullName>
    </submittedName>
</protein>
<dbReference type="Gene3D" id="3.40.50.1820">
    <property type="entry name" value="alpha/beta hydrolase"/>
    <property type="match status" value="1"/>
</dbReference>
<dbReference type="RefSeq" id="WP_066810120.1">
    <property type="nucleotide sequence ID" value="NZ_CP012661.1"/>
</dbReference>
<dbReference type="PANTHER" id="PTHR43798:SF33">
    <property type="entry name" value="HYDROLASE, PUTATIVE (AFU_ORTHOLOGUE AFUA_2G14860)-RELATED"/>
    <property type="match status" value="1"/>
</dbReference>
<proteinExistence type="predicted"/>
<dbReference type="EMBL" id="CP012661">
    <property type="protein sequence ID" value="AMY68198.1"/>
    <property type="molecule type" value="Genomic_DNA"/>
</dbReference>
<dbReference type="InterPro" id="IPR029058">
    <property type="entry name" value="AB_hydrolase_fold"/>
</dbReference>
<dbReference type="InterPro" id="IPR050266">
    <property type="entry name" value="AB_hydrolase_sf"/>
</dbReference>
<dbReference type="Proteomes" id="UP000076128">
    <property type="component" value="Chromosome"/>
</dbReference>
<reference evidence="2 3" key="1">
    <citation type="submission" date="2015-09" db="EMBL/GenBank/DDBJ databases">
        <title>Complete genome sequence of Defluviimonas alba cai42t isolated from an oilfield in Xinjiang.</title>
        <authorList>
            <person name="Geng S."/>
            <person name="Pan X."/>
            <person name="Wu X."/>
        </authorList>
    </citation>
    <scope>NUCLEOTIDE SEQUENCE [LARGE SCALE GENOMIC DNA]</scope>
    <source>
        <strain evidence="3">cai42</strain>
    </source>
</reference>
<gene>
    <name evidence="2" type="ORF">AKL17_0939</name>
</gene>
<dbReference type="PRINTS" id="PR00111">
    <property type="entry name" value="ABHYDROLASE"/>
</dbReference>
<dbReference type="OrthoDB" id="9804723at2"/>
<accession>A0A159Z274</accession>
<dbReference type="AlphaFoldDB" id="A0A159Z274"/>
<dbReference type="InterPro" id="IPR000073">
    <property type="entry name" value="AB_hydrolase_1"/>
</dbReference>
<evidence type="ECO:0000259" key="1">
    <source>
        <dbReference type="Pfam" id="PF12697"/>
    </source>
</evidence>
<dbReference type="PANTHER" id="PTHR43798">
    <property type="entry name" value="MONOACYLGLYCEROL LIPASE"/>
    <property type="match status" value="1"/>
</dbReference>
<dbReference type="GO" id="GO:0016787">
    <property type="term" value="F:hydrolase activity"/>
    <property type="evidence" value="ECO:0007669"/>
    <property type="project" value="UniProtKB-KW"/>
</dbReference>
<dbReference type="Pfam" id="PF12697">
    <property type="entry name" value="Abhydrolase_6"/>
    <property type="match status" value="1"/>
</dbReference>
<dbReference type="GO" id="GO:0016020">
    <property type="term" value="C:membrane"/>
    <property type="evidence" value="ECO:0007669"/>
    <property type="project" value="TreeGrafter"/>
</dbReference>
<dbReference type="SUPFAM" id="SSF53474">
    <property type="entry name" value="alpha/beta-Hydrolases"/>
    <property type="match status" value="1"/>
</dbReference>
<sequence length="271" mass="28073">MRDGSGPAAFVQQFGQGPRAALGIHCSLAHSGAWAPLMAVLDGRLTMTAFDLPGHGRSAPWEPGLWGGADYIGAARATALELLRQAGGPVDVIGHSFGALVALAAALEAPERVRTLTLIEPVLFAALKDGPHWPAYLAESAPFRAAMQAGDAPLAAEVFVGQWGNGQPWASVDARQRGNFIQRIGLLTDIAPSNEADSAGLMRPGRLEALAMPVLLIRGDRSPASIPALMEVLAGRIPGARLEVVAGAGHMLPLTHPGEVAALIGAHLSRG</sequence>
<evidence type="ECO:0000313" key="2">
    <source>
        <dbReference type="EMBL" id="AMY68198.1"/>
    </source>
</evidence>
<feature type="domain" description="AB hydrolase-1" evidence="1">
    <location>
        <begin position="24"/>
        <end position="262"/>
    </location>
</feature>